<name>A0A9D9HVI4_9BACT</name>
<dbReference type="InterPro" id="IPR042229">
    <property type="entry name" value="Listeria/Bacterioides_rpt_sf"/>
</dbReference>
<dbReference type="EMBL" id="JADIMG010000092">
    <property type="protein sequence ID" value="MBO8460617.1"/>
    <property type="molecule type" value="Genomic_DNA"/>
</dbReference>
<feature type="compositionally biased region" description="Polar residues" evidence="2">
    <location>
        <begin position="1508"/>
        <end position="1531"/>
    </location>
</feature>
<dbReference type="InterPro" id="IPR003343">
    <property type="entry name" value="Big_2"/>
</dbReference>
<evidence type="ECO:0000256" key="2">
    <source>
        <dbReference type="SAM" id="MobiDB-lite"/>
    </source>
</evidence>
<dbReference type="PROSITE" id="PS50835">
    <property type="entry name" value="IG_LIKE"/>
    <property type="match status" value="1"/>
</dbReference>
<keyword evidence="3" id="KW-0732">Signal</keyword>
<dbReference type="InterPro" id="IPR007110">
    <property type="entry name" value="Ig-like_dom"/>
</dbReference>
<accession>A0A9D9HVI4</accession>
<evidence type="ECO:0000259" key="4">
    <source>
        <dbReference type="PROSITE" id="PS50835"/>
    </source>
</evidence>
<reference evidence="5" key="2">
    <citation type="journal article" date="2021" name="PeerJ">
        <title>Extensive microbial diversity within the chicken gut microbiome revealed by metagenomics and culture.</title>
        <authorList>
            <person name="Gilroy R."/>
            <person name="Ravi A."/>
            <person name="Getino M."/>
            <person name="Pursley I."/>
            <person name="Horton D.L."/>
            <person name="Alikhan N.F."/>
            <person name="Baker D."/>
            <person name="Gharbi K."/>
            <person name="Hall N."/>
            <person name="Watson M."/>
            <person name="Adriaenssens E.M."/>
            <person name="Foster-Nyarko E."/>
            <person name="Jarju S."/>
            <person name="Secka A."/>
            <person name="Antonio M."/>
            <person name="Oren A."/>
            <person name="Chaudhuri R.R."/>
            <person name="La Ragione R."/>
            <person name="Hildebrand F."/>
            <person name="Pallen M.J."/>
        </authorList>
    </citation>
    <scope>NUCLEOTIDE SEQUENCE</scope>
    <source>
        <strain evidence="5">G3-3990</strain>
    </source>
</reference>
<dbReference type="NCBIfam" id="TIGR04183">
    <property type="entry name" value="Por_Secre_tail"/>
    <property type="match status" value="1"/>
</dbReference>
<feature type="region of interest" description="Disordered" evidence="2">
    <location>
        <begin position="1505"/>
        <end position="1533"/>
    </location>
</feature>
<sequence>MNNSFFFKTFALLMFFTSIGPLCAQTPQSVWNGTTASDWTGTGTENDPYLITTAEQLAGLAAAVNAGNDFEGEYIKLNNDLYMSDPNAAHEDKPQWTPIGGPNVITGNGAWDYRFDTTYFRGTFDGAEHTIYHLYYNTLPDMSGWDDPFGSGAIDFNGWYKALFGWLDRGTIKNLTLANDTIVGATGIAGLLLMNNGTVSNCHVSGFVVNGGDGTAGGLVGENLEDGIIENCSSNAHVKAPRGAGILATTNRGIIRNCHTDGKAHCSQYFVGGLVASNTETGYIVNSSAAGEVSRSYYSYAVEDCGGFVGNNSGIIKECTSSADVVSDMHGAGFCGSNYGRIESCIATGDVTIHMFGCSAATFVGANGRAPGNIYDPASEGICINCFATGSCTSTDSGTLHGFLSNFNDRNNRKTITAYCTTDASNYPYNDLGVNAGGTAPGIQGGGLRRSTIVMQSQAFVDTLNMMAAVAGTSAWRYQAGDYPVPTGEMAPISTCFSRGGSGTKEDPFRIANKEELLRFSQLVNLGWTFEGQYLLLEEDIDLNAPFEDWSTTTPTRWIPIGRRVTESTYAGTLTFEYEFRGTFDGGFHSVNNMYLNTVIDETPQGFFGIINGATIKNLSVNGAWIKAEGAPGILAGLSTRYCMPTRILQCHTSGTVEGSWSAGGILGSISLEGSTNVINSSTSATLIPAASAHPVTGDQNYIGGTSYSNDTVANFFFTGNTGDYAFTYSKDIVHNCYFNNEMTKGDYYYGRTTAYMQSKEFANELNWYVAQYNERYPDEPLRYWQVNENDYPSLSTITPPHTVTYNSNGGNYYTPQPVLDDSYILPPPIPQKEGHVFYGWFADEALTQPFIFDTTAIIEDRILYAKWQTELIPDFTPFNSNPFATVYTIYTPEQLLAFAQVIDGVEEVIDPMDFEGKTVKLGADIMFNDTASWKLFGNNFYGRIWNVIGGNWLNNVLFRGTFDGDGHTIFGLYMHPTGADATNERFGFFGTIAPEATVKNVTIKASRFVIEPIYGCVGLLAGLNRGIVDNCHVEGEIEAVCSTMGLLLGITGNDANSIGRVANCSSKGVVMNTNATWEVSLGGLVGYSIILNDSIVNCSSKASVINKGAWDTKFAGGLIGSLEGGAVQGCYAAPDSLFAGHTVGGLIGMIDYGGFGSVSGITDCRVEGDIIVNVTENLGGIVGRIEGVSYVKENMKNCHYEGNLVSTGKYIGGLVGYMRDSIIGCSFHGSVTGGDFVGGLAGYNNTAIINSTAEGSVSGINNVGGLAGYSYNAVSSHSSCVVSGNNYVGGLIGDSRGITDCYETGNVTGNRIVGGLSGRTMGDTRRSHASGNVTGGSIVGGLSGYANLVDSCYAEGDVIATGDSVGGMIGQLSLGYTTAQNNRSSGKVSGRNYVGGFAGVAYINGTFKQAMASGDVDGNDYVGGFIGNIERGDIEQSYATGNVSGKNYVGGFSGNGGGRDCFARGNVTGEDYVGGYAGRLYNTATRCFSTGFVSGTGEHVSGFAPKYSQSQSAPKNSYYDSETSGQSDSESGIPFLTNYMKNKWTYEDWDFETTWGRKDTINDGYPYLRWTYAEHIEDETDQVLPTLVTSISLNMQQTSIYIGRTAQLNATLQPDDATDKTVNWSSDNISVASVDAAGLVTGIGKGTAIITATTADGRLSASCLFTVDSLHVTGISINPTSLEMGIEETHTLTVAIQPTYATDKRVSWTSNDPTIATVDESGNVTGVSLGTTTITATTIDGNYSASCTVTVKEISVTGVSIDNISDNIYVGQSVQLTATIYPANAANKNVTWSLDGGEGYLTLTPEGLLTGISAGTVRRCTFTVTTEDGGYTDSEYFLRFSVNVRPGAVTGVTLDLAAWIGMVGETLQLHATVQPDDAENKALIWETDNQSVATVDANGLVTTVGEGTVHITVRTVDGNYTATCELTVMPSEEEDVLPASVTLSESMLTLTEGQSTQLTATVLPENATDKTVTWSSNATAVATVDSDGTVTAIGVGTAVVTATTTNGRSAFCMVTVEERPDENIPATSVTLSQSMLTLTEGQSTQLTATVLPENATDKTVTWTSNATTVATVDSDGTVTAIGVGTAIVTATTTNGFSAFCMVTVNERPNENIPVTGVTLDVENLTLSEGETAQLTATVLPDNATNQALTWQSNNNAVATVDADGIVTAVAIGNAVISVHTVDGNFTAQCTINVEEETCTDINYTESFASSLGEFTAINLTGTNDWYYYANYQCAYINGYSSGDNDDWLVSPVFDLQGMESATLSFTHANAFGEAATWNQHCKVLVSSNYTGDVNTATWHELSGIRFSSQNWEWVDNTIDIPMESFANQSIVIAFHYNVSSSDAIPAWEVKNFNLQATCSTQESATQVAMKSSLSIYPNPVFDYVRIESEYEITQIRITDSAGHLIMSFTSNYSELDLSRLPAGIYFMQIETTNGYEVRKIVKN</sequence>
<organism evidence="5 6">
    <name type="scientific">Candidatus Gallipaludibacter merdavium</name>
    <dbReference type="NCBI Taxonomy" id="2840839"/>
    <lineage>
        <taxon>Bacteria</taxon>
        <taxon>Pseudomonadati</taxon>
        <taxon>Bacteroidota</taxon>
        <taxon>Bacteroidia</taxon>
        <taxon>Bacteroidales</taxon>
        <taxon>Candidatus Gallipaludibacter</taxon>
    </lineage>
</organism>
<dbReference type="SMART" id="SM00635">
    <property type="entry name" value="BID_2"/>
    <property type="match status" value="7"/>
</dbReference>
<dbReference type="Proteomes" id="UP000823641">
    <property type="component" value="Unassembled WGS sequence"/>
</dbReference>
<dbReference type="InterPro" id="IPR026444">
    <property type="entry name" value="Secre_tail"/>
</dbReference>
<feature type="domain" description="Ig-like" evidence="4">
    <location>
        <begin position="1939"/>
        <end position="2033"/>
    </location>
</feature>
<dbReference type="Gene3D" id="2.60.40.4270">
    <property type="entry name" value="Listeria-Bacteroides repeat domain"/>
    <property type="match status" value="1"/>
</dbReference>
<dbReference type="Pfam" id="PF18962">
    <property type="entry name" value="Por_Secre_tail"/>
    <property type="match status" value="1"/>
</dbReference>
<gene>
    <name evidence="5" type="ORF">IAA73_09825</name>
</gene>
<proteinExistence type="predicted"/>
<dbReference type="InterPro" id="IPR013378">
    <property type="entry name" value="InlB-like_B-rpt"/>
</dbReference>
<dbReference type="PANTHER" id="PTHR23019">
    <property type="entry name" value="NUCLEAR PORE MEMBRANE GLYCOPROTEIN GP210-RELATED"/>
    <property type="match status" value="1"/>
</dbReference>
<dbReference type="Pfam" id="PF02368">
    <property type="entry name" value="Big_2"/>
    <property type="match status" value="7"/>
</dbReference>
<dbReference type="Gene3D" id="2.160.20.110">
    <property type="match status" value="6"/>
</dbReference>
<dbReference type="InterPro" id="IPR011493">
    <property type="entry name" value="GLUG"/>
</dbReference>
<dbReference type="SUPFAM" id="SSF49373">
    <property type="entry name" value="Invasin/intimin cell-adhesion fragments"/>
    <property type="match status" value="6"/>
</dbReference>
<dbReference type="PANTHER" id="PTHR23019:SF0">
    <property type="entry name" value="NUCLEAR PORE MEMBRANE GLYCOPROTEIN 210"/>
    <property type="match status" value="1"/>
</dbReference>
<comment type="caution">
    <text evidence="5">The sequence shown here is derived from an EMBL/GenBank/DDBJ whole genome shotgun (WGS) entry which is preliminary data.</text>
</comment>
<dbReference type="Pfam" id="PF07581">
    <property type="entry name" value="Glug"/>
    <property type="match status" value="2"/>
</dbReference>
<dbReference type="InterPro" id="IPR045197">
    <property type="entry name" value="NUP210-like"/>
</dbReference>
<feature type="chain" id="PRO_5038615202" evidence="3">
    <location>
        <begin position="25"/>
        <end position="2444"/>
    </location>
</feature>
<dbReference type="Pfam" id="PF09479">
    <property type="entry name" value="Flg_new"/>
    <property type="match status" value="1"/>
</dbReference>
<evidence type="ECO:0000256" key="3">
    <source>
        <dbReference type="SAM" id="SignalP"/>
    </source>
</evidence>
<dbReference type="Gene3D" id="2.60.40.1080">
    <property type="match status" value="7"/>
</dbReference>
<comment type="subcellular location">
    <subcellularLocation>
        <location evidence="1">Cell envelope</location>
    </subcellularLocation>
</comment>
<protein>
    <submittedName>
        <fullName evidence="5">Ig-like domain-containing protein</fullName>
    </submittedName>
</protein>
<feature type="signal peptide" evidence="3">
    <location>
        <begin position="1"/>
        <end position="24"/>
    </location>
</feature>
<dbReference type="InterPro" id="IPR008964">
    <property type="entry name" value="Invasin/intimin_cell_adhesion"/>
</dbReference>
<evidence type="ECO:0000313" key="6">
    <source>
        <dbReference type="Proteomes" id="UP000823641"/>
    </source>
</evidence>
<evidence type="ECO:0000313" key="5">
    <source>
        <dbReference type="EMBL" id="MBO8460617.1"/>
    </source>
</evidence>
<dbReference type="GO" id="GO:0030313">
    <property type="term" value="C:cell envelope"/>
    <property type="evidence" value="ECO:0007669"/>
    <property type="project" value="UniProtKB-SubCell"/>
</dbReference>
<dbReference type="NCBIfam" id="TIGR02543">
    <property type="entry name" value="List_Bact_rpt"/>
    <property type="match status" value="1"/>
</dbReference>
<reference evidence="5" key="1">
    <citation type="submission" date="2020-10" db="EMBL/GenBank/DDBJ databases">
        <authorList>
            <person name="Gilroy R."/>
        </authorList>
    </citation>
    <scope>NUCLEOTIDE SEQUENCE</scope>
    <source>
        <strain evidence="5">G3-3990</strain>
    </source>
</reference>
<evidence type="ECO:0000256" key="1">
    <source>
        <dbReference type="ARBA" id="ARBA00004196"/>
    </source>
</evidence>